<organism evidence="3">
    <name type="scientific">Pseudomonas fluorescens (strain SBW25)</name>
    <dbReference type="NCBI Taxonomy" id="216595"/>
    <lineage>
        <taxon>Bacteria</taxon>
        <taxon>Pseudomonadati</taxon>
        <taxon>Pseudomonadota</taxon>
        <taxon>Gammaproteobacteria</taxon>
        <taxon>Pseudomonadales</taxon>
        <taxon>Pseudomonadaceae</taxon>
        <taxon>Pseudomonas</taxon>
    </lineage>
</organism>
<dbReference type="AlphaFoldDB" id="C3JZ21"/>
<dbReference type="KEGG" id="pfs:PFLU_4530"/>
<dbReference type="HOGENOM" id="CLU_2247715_0_0_6"/>
<evidence type="ECO:0000256" key="1">
    <source>
        <dbReference type="SAM" id="SignalP"/>
    </source>
</evidence>
<feature type="chain" id="PRO_5041196464" evidence="1">
    <location>
        <begin position="35"/>
        <end position="120"/>
    </location>
</feature>
<dbReference type="Proteomes" id="UP001152918">
    <property type="component" value="Chromosome"/>
</dbReference>
<dbReference type="EMBL" id="OV986001">
    <property type="protein sequence ID" value="CAI2798703.1"/>
    <property type="molecule type" value="Genomic_DNA"/>
</dbReference>
<accession>C3JZ21</accession>
<dbReference type="EMBL" id="AM181176">
    <property type="protein sequence ID" value="CAY51241.1"/>
    <property type="molecule type" value="Genomic_DNA"/>
</dbReference>
<gene>
    <name evidence="3" type="ordered locus">PFLU_4530</name>
</gene>
<evidence type="ECO:0000313" key="2">
    <source>
        <dbReference type="EMBL" id="CAI2798703.1"/>
    </source>
</evidence>
<evidence type="ECO:0000313" key="3">
    <source>
        <dbReference type="EMBL" id="CAY51241.1"/>
    </source>
</evidence>
<protein>
    <submittedName>
        <fullName evidence="2 3">Membrane protein</fullName>
    </submittedName>
</protein>
<reference evidence="2" key="2">
    <citation type="submission" date="2023-10" db="EMBL/GenBank/DDBJ databases">
        <authorList>
            <person name="Fortmann-Grote C."/>
        </authorList>
    </citation>
    <scope>NUCLEOTIDE SEQUENCE</scope>
    <source>
        <strain evidence="2">SBW25</strain>
    </source>
</reference>
<name>C3JZ21_PSEFS</name>
<dbReference type="eggNOG" id="ENOG50305PS">
    <property type="taxonomic scope" value="Bacteria"/>
</dbReference>
<feature type="signal peptide" evidence="1">
    <location>
        <begin position="1"/>
        <end position="34"/>
    </location>
</feature>
<reference evidence="3" key="1">
    <citation type="journal article" date="2009" name="Genome Biol.">
        <title>Genomic and genetic analyses of diversity and plant interactions of Pseudomonas fluorescens.</title>
        <authorList>
            <person name="Silby M.W."/>
            <person name="Cerdeno-Tarraga A.M."/>
            <person name="Vernikos G.S."/>
            <person name="Giddens S.R."/>
            <person name="Jackson R.W."/>
            <person name="Preston G.M."/>
            <person name="Zhang X.X."/>
            <person name="Moon C.D."/>
            <person name="Gehrig S.M."/>
            <person name="Godfrey S.A."/>
            <person name="Knight C.G."/>
            <person name="Malone J.G."/>
            <person name="Robinson Z."/>
            <person name="Spiers A.J."/>
            <person name="Harris S."/>
            <person name="Challis G.L."/>
            <person name="Yaxley A.M."/>
            <person name="Harris D."/>
            <person name="Seeger K."/>
            <person name="Murphy L."/>
            <person name="Rutter S."/>
            <person name="Squares R."/>
            <person name="Quail M.A."/>
            <person name="Saunders E."/>
            <person name="Mavromatis K."/>
            <person name="Brettin T.S."/>
            <person name="Bentley S.D."/>
            <person name="Hothersall J."/>
            <person name="Stephens E."/>
            <person name="Thomas C.M."/>
            <person name="Parkhill J."/>
            <person name="Levy S.B."/>
            <person name="Rainey P.B."/>
            <person name="Thomson N.R."/>
        </authorList>
    </citation>
    <scope>NUCLEOTIDE SEQUENCE [LARGE SCALE GENOMIC DNA]</scope>
    <source>
        <strain evidence="3">SBW25</strain>
    </source>
</reference>
<sequence>MGSSCPKLAVLIGDCRMRKFCCVLLALLPMSAFAYPIDVTKKIDGVSIDYTASDVDGDISSIQLNNYGTQDAVCSVIFTNGPEAPRRRTVTVPAGKSTNTTVKFNRAIIKMRIALTCAPK</sequence>
<proteinExistence type="predicted"/>
<keyword evidence="1" id="KW-0732">Signal</keyword>